<proteinExistence type="predicted"/>
<evidence type="ECO:0000313" key="4">
    <source>
        <dbReference type="Proteomes" id="UP001152523"/>
    </source>
</evidence>
<dbReference type="PANTHER" id="PTHR34710:SF20">
    <property type="entry name" value="OS10G0550200 PROTEIN"/>
    <property type="match status" value="1"/>
</dbReference>
<protein>
    <recommendedName>
        <fullName evidence="2">DUF3615 domain-containing protein</fullName>
    </recommendedName>
</protein>
<dbReference type="PANTHER" id="PTHR34710">
    <property type="entry name" value="OS03G0834100 PROTEIN"/>
    <property type="match status" value="1"/>
</dbReference>
<comment type="caution">
    <text evidence="3">The sequence shown here is derived from an EMBL/GenBank/DDBJ whole genome shotgun (WGS) entry which is preliminary data.</text>
</comment>
<gene>
    <name evidence="3" type="ORF">CEPIT_LOCUS30498</name>
</gene>
<evidence type="ECO:0000256" key="1">
    <source>
        <dbReference type="SAM" id="MobiDB-lite"/>
    </source>
</evidence>
<evidence type="ECO:0000259" key="2">
    <source>
        <dbReference type="Pfam" id="PF12274"/>
    </source>
</evidence>
<feature type="domain" description="DUF3615" evidence="2">
    <location>
        <begin position="268"/>
        <end position="365"/>
    </location>
</feature>
<feature type="domain" description="DUF3615" evidence="2">
    <location>
        <begin position="85"/>
        <end position="183"/>
    </location>
</feature>
<dbReference type="Proteomes" id="UP001152523">
    <property type="component" value="Unassembled WGS sequence"/>
</dbReference>
<dbReference type="EMBL" id="CAMAPF010000959">
    <property type="protein sequence ID" value="CAH9130265.1"/>
    <property type="molecule type" value="Genomic_DNA"/>
</dbReference>
<organism evidence="3 4">
    <name type="scientific">Cuscuta epithymum</name>
    <dbReference type="NCBI Taxonomy" id="186058"/>
    <lineage>
        <taxon>Eukaryota</taxon>
        <taxon>Viridiplantae</taxon>
        <taxon>Streptophyta</taxon>
        <taxon>Embryophyta</taxon>
        <taxon>Tracheophyta</taxon>
        <taxon>Spermatophyta</taxon>
        <taxon>Magnoliopsida</taxon>
        <taxon>eudicotyledons</taxon>
        <taxon>Gunneridae</taxon>
        <taxon>Pentapetalae</taxon>
        <taxon>asterids</taxon>
        <taxon>lamiids</taxon>
        <taxon>Solanales</taxon>
        <taxon>Convolvulaceae</taxon>
        <taxon>Cuscuteae</taxon>
        <taxon>Cuscuta</taxon>
        <taxon>Cuscuta subgen. Cuscuta</taxon>
    </lineage>
</organism>
<feature type="compositionally biased region" description="Basic and acidic residues" evidence="1">
    <location>
        <begin position="1"/>
        <end position="13"/>
    </location>
</feature>
<reference evidence="3" key="1">
    <citation type="submission" date="2022-07" db="EMBL/GenBank/DDBJ databases">
        <authorList>
            <person name="Macas J."/>
            <person name="Novak P."/>
            <person name="Neumann P."/>
        </authorList>
    </citation>
    <scope>NUCLEOTIDE SEQUENCE</scope>
</reference>
<accession>A0AAV0F4A9</accession>
<keyword evidence="4" id="KW-1185">Reference proteome</keyword>
<feature type="compositionally biased region" description="Acidic residues" evidence="1">
    <location>
        <begin position="21"/>
        <end position="31"/>
    </location>
</feature>
<dbReference type="AlphaFoldDB" id="A0AAV0F4A9"/>
<sequence>MATMSGEKEEHGGRRMRIWYSDDEESNGDMSDGELEEIRAMLSEDLPDENSELYPEPGWSLNCPRAPVDPQIVIQRALEQKTELAELALKFYNSIHNTSYELVEALKCLVVFPEEHYHLNFTAKLPEGPDTSPKLFFAELQEDEDFYSYEDEQNRLTACVIMEQGEGKRSCASCSEVDGLLHPLDGFCYGVYQSVPMRILYSDDEEESNWEMSDGELERVRAMLSADLTYEKSELYPGPGWSLNCPRAPVDPQILIQRALEQKTELTELALKFYNIIHNTSYELVEALKCLVVFPEEHYHLNFTAKLPDGPDTSPKLFFAELQEDEGFYDYEGEENRLTACVIMKQGEGKRSCASCSEVDGLLHPLDGFCYGKPSVMANTNPFRRPLSAH</sequence>
<feature type="region of interest" description="Disordered" evidence="1">
    <location>
        <begin position="1"/>
        <end position="31"/>
    </location>
</feature>
<name>A0AAV0F4A9_9ASTE</name>
<evidence type="ECO:0000313" key="3">
    <source>
        <dbReference type="EMBL" id="CAH9130265.1"/>
    </source>
</evidence>
<dbReference type="InterPro" id="IPR022059">
    <property type="entry name" value="DUF3615"/>
</dbReference>
<dbReference type="Pfam" id="PF12274">
    <property type="entry name" value="DUF3615"/>
    <property type="match status" value="2"/>
</dbReference>